<dbReference type="AlphaFoldDB" id="A0A8R1IQ41"/>
<sequence>MLINKIEDALPPEILVILIGARTSIDDNARMEMPFDQLQDESNFTKCSPGLRAPSHKNRKLIEIEDSEDVIEYWKAVKEFAKDMFLSTLFPSMINQQYIDYY</sequence>
<dbReference type="Proteomes" id="UP000005237">
    <property type="component" value="Unassembled WGS sequence"/>
</dbReference>
<name>A0A8R1IQ41_CAEJA</name>
<dbReference type="EnsemblMetazoa" id="CJA39361.1">
    <property type="protein sequence ID" value="CJA39361.1"/>
    <property type="gene ID" value="WBGene00215208"/>
</dbReference>
<protein>
    <submittedName>
        <fullName evidence="1">Uncharacterized protein</fullName>
    </submittedName>
</protein>
<accession>A0A8R1IQ41</accession>
<evidence type="ECO:0000313" key="2">
    <source>
        <dbReference type="Proteomes" id="UP000005237"/>
    </source>
</evidence>
<evidence type="ECO:0000313" key="1">
    <source>
        <dbReference type="EnsemblMetazoa" id="CJA39361.1"/>
    </source>
</evidence>
<keyword evidence="2" id="KW-1185">Reference proteome</keyword>
<reference evidence="1" key="2">
    <citation type="submission" date="2022-06" db="UniProtKB">
        <authorList>
            <consortium name="EnsemblMetazoa"/>
        </authorList>
    </citation>
    <scope>IDENTIFICATION</scope>
    <source>
        <strain evidence="1">DF5081</strain>
    </source>
</reference>
<organism evidence="1 2">
    <name type="scientific">Caenorhabditis japonica</name>
    <dbReference type="NCBI Taxonomy" id="281687"/>
    <lineage>
        <taxon>Eukaryota</taxon>
        <taxon>Metazoa</taxon>
        <taxon>Ecdysozoa</taxon>
        <taxon>Nematoda</taxon>
        <taxon>Chromadorea</taxon>
        <taxon>Rhabditida</taxon>
        <taxon>Rhabditina</taxon>
        <taxon>Rhabditomorpha</taxon>
        <taxon>Rhabditoidea</taxon>
        <taxon>Rhabditidae</taxon>
        <taxon>Peloderinae</taxon>
        <taxon>Caenorhabditis</taxon>
    </lineage>
</organism>
<reference evidence="2" key="1">
    <citation type="submission" date="2010-08" db="EMBL/GenBank/DDBJ databases">
        <authorList>
            <consortium name="Caenorhabditis japonica Sequencing Consortium"/>
            <person name="Wilson R.K."/>
        </authorList>
    </citation>
    <scope>NUCLEOTIDE SEQUENCE [LARGE SCALE GENOMIC DNA]</scope>
    <source>
        <strain evidence="2">DF5081</strain>
    </source>
</reference>
<proteinExistence type="predicted"/>